<feature type="compositionally biased region" description="Low complexity" evidence="1">
    <location>
        <begin position="34"/>
        <end position="52"/>
    </location>
</feature>
<feature type="region of interest" description="Disordered" evidence="1">
    <location>
        <begin position="29"/>
        <end position="67"/>
    </location>
</feature>
<evidence type="ECO:0008006" key="5">
    <source>
        <dbReference type="Google" id="ProtNLM"/>
    </source>
</evidence>
<dbReference type="AlphaFoldDB" id="A0A6I6MFL2"/>
<dbReference type="Proteomes" id="UP000431269">
    <property type="component" value="Chromosome"/>
</dbReference>
<evidence type="ECO:0000313" key="3">
    <source>
        <dbReference type="EMBL" id="QGZ93265.1"/>
    </source>
</evidence>
<reference evidence="4" key="1">
    <citation type="submission" date="2019-12" db="EMBL/GenBank/DDBJ databases">
        <title>Complete genome of Terracaulis silvestris 0127_4.</title>
        <authorList>
            <person name="Vieira S."/>
            <person name="Riedel T."/>
            <person name="Sproer C."/>
            <person name="Pascual J."/>
            <person name="Boedeker C."/>
            <person name="Overmann J."/>
        </authorList>
    </citation>
    <scope>NUCLEOTIDE SEQUENCE [LARGE SCALE GENOMIC DNA]</scope>
    <source>
        <strain evidence="4">0127_4</strain>
    </source>
</reference>
<feature type="chain" id="PRO_5026293479" description="Lipocalin-like domain-containing protein" evidence="2">
    <location>
        <begin position="30"/>
        <end position="201"/>
    </location>
</feature>
<dbReference type="EMBL" id="CP047045">
    <property type="protein sequence ID" value="QGZ93265.1"/>
    <property type="molecule type" value="Genomic_DNA"/>
</dbReference>
<feature type="signal peptide" evidence="2">
    <location>
        <begin position="1"/>
        <end position="29"/>
    </location>
</feature>
<organism evidence="3 4">
    <name type="scientific">Terricaulis silvestris</name>
    <dbReference type="NCBI Taxonomy" id="2686094"/>
    <lineage>
        <taxon>Bacteria</taxon>
        <taxon>Pseudomonadati</taxon>
        <taxon>Pseudomonadota</taxon>
        <taxon>Alphaproteobacteria</taxon>
        <taxon>Caulobacterales</taxon>
        <taxon>Caulobacteraceae</taxon>
        <taxon>Terricaulis</taxon>
    </lineage>
</organism>
<evidence type="ECO:0000313" key="4">
    <source>
        <dbReference type="Proteomes" id="UP000431269"/>
    </source>
</evidence>
<dbReference type="KEGG" id="tsv:DSM104635_00073"/>
<keyword evidence="4" id="KW-1185">Reference proteome</keyword>
<protein>
    <recommendedName>
        <fullName evidence="5">Lipocalin-like domain-containing protein</fullName>
    </recommendedName>
</protein>
<name>A0A6I6MFL2_9CAUL</name>
<proteinExistence type="predicted"/>
<accession>A0A6I6MFL2</accession>
<evidence type="ECO:0000256" key="1">
    <source>
        <dbReference type="SAM" id="MobiDB-lite"/>
    </source>
</evidence>
<keyword evidence="2" id="KW-0732">Signal</keyword>
<sequence>MQQSWMAREMRSVSIMPLALLLTACTPPAPPTQPAAESPAAQSSATASTNTTIRDPNALSDNPAFTWDDVDQDPELIGRWFYTASGDGAFTSAAFGGEETEASFTWVCNRASRTIALTRDIELTPDQPTGLGIITPGARYVFDARSFNEGLPNISAQVRAIDPRLDAIAASAEGFAVQAAGDTTRIRHDAMLQRVLADCRS</sequence>
<evidence type="ECO:0000256" key="2">
    <source>
        <dbReference type="SAM" id="SignalP"/>
    </source>
</evidence>
<gene>
    <name evidence="3" type="ORF">DSM104635_00073</name>
</gene>